<organism evidence="2 3">
    <name type="scientific">Stappia taiwanensis</name>
    <dbReference type="NCBI Taxonomy" id="992267"/>
    <lineage>
        <taxon>Bacteria</taxon>
        <taxon>Pseudomonadati</taxon>
        <taxon>Pseudomonadota</taxon>
        <taxon>Alphaproteobacteria</taxon>
        <taxon>Hyphomicrobiales</taxon>
        <taxon>Stappiaceae</taxon>
        <taxon>Stappia</taxon>
    </lineage>
</organism>
<keyword evidence="3" id="KW-1185">Reference proteome</keyword>
<dbReference type="EMBL" id="JACEON010000002">
    <property type="protein sequence ID" value="MBA4610514.1"/>
    <property type="molecule type" value="Genomic_DNA"/>
</dbReference>
<reference evidence="2 3" key="1">
    <citation type="submission" date="2020-07" db="EMBL/GenBank/DDBJ databases">
        <authorList>
            <person name="Li M."/>
        </authorList>
    </citation>
    <scope>NUCLEOTIDE SEQUENCE [LARGE SCALE GENOMIC DNA]</scope>
    <source>
        <strain evidence="2 3">DSM 23284</strain>
    </source>
</reference>
<comment type="caution">
    <text evidence="2">The sequence shown here is derived from an EMBL/GenBank/DDBJ whole genome shotgun (WGS) entry which is preliminary data.</text>
</comment>
<reference evidence="2 3" key="2">
    <citation type="submission" date="2020-08" db="EMBL/GenBank/DDBJ databases">
        <title>Stappia taiwanensis sp. nov., isolated from a coastal thermal spring.</title>
        <authorList>
            <person name="Kampfer P."/>
        </authorList>
    </citation>
    <scope>NUCLEOTIDE SEQUENCE [LARGE SCALE GENOMIC DNA]</scope>
    <source>
        <strain evidence="2 3">DSM 23284</strain>
    </source>
</reference>
<dbReference type="RefSeq" id="WP_181758713.1">
    <property type="nucleotide sequence ID" value="NZ_BMCR01000002.1"/>
</dbReference>
<accession>A0A838XTY1</accession>
<proteinExistence type="predicted"/>
<dbReference type="AlphaFoldDB" id="A0A838XTY1"/>
<evidence type="ECO:0000256" key="1">
    <source>
        <dbReference type="SAM" id="SignalP"/>
    </source>
</evidence>
<evidence type="ECO:0000313" key="2">
    <source>
        <dbReference type="EMBL" id="MBA4610514.1"/>
    </source>
</evidence>
<evidence type="ECO:0000313" key="3">
    <source>
        <dbReference type="Proteomes" id="UP000559404"/>
    </source>
</evidence>
<sequence>MSARILSALTLAATLLLPATQASAGDFAKVDVLGFSASGDHFAFEEYGIQDGSGFPYSNIYVIDTARDSWVRGSPFRRLDEIDDSVPVDFDAELARTRAANARTARQTLAASDIAGHGRTVGHNPPTELSANPHEMLVLPRMIAPTSDTPLRLTLEEIAVPAQSACPSGFGEVRGFRLLLTDQAGTRVLNEDTRVPKSRGCPLRYRIERVVTHHPQAGTPRFAVLIQMETIGFEGPNGRFLAITGAL</sequence>
<feature type="chain" id="PRO_5032770097" evidence="1">
    <location>
        <begin position="25"/>
        <end position="247"/>
    </location>
</feature>
<gene>
    <name evidence="2" type="ORF">H1W37_02515</name>
</gene>
<feature type="signal peptide" evidence="1">
    <location>
        <begin position="1"/>
        <end position="24"/>
    </location>
</feature>
<protein>
    <submittedName>
        <fullName evidence="2">DUF2259 domain-containing protein</fullName>
    </submittedName>
</protein>
<name>A0A838XTY1_9HYPH</name>
<dbReference type="Pfam" id="PF10016">
    <property type="entry name" value="DUF2259"/>
    <property type="match status" value="1"/>
</dbReference>
<keyword evidence="1" id="KW-0732">Signal</keyword>
<dbReference type="InterPro" id="IPR018725">
    <property type="entry name" value="DUF2259_secreted"/>
</dbReference>
<dbReference type="Proteomes" id="UP000559404">
    <property type="component" value="Unassembled WGS sequence"/>
</dbReference>